<name>A0A8H4R4W1_9AGAR</name>
<dbReference type="Proteomes" id="UP000521872">
    <property type="component" value="Unassembled WGS sequence"/>
</dbReference>
<accession>A0A8H4R4W1</accession>
<gene>
    <name evidence="2" type="ORF">D9613_001456</name>
</gene>
<sequence length="429" mass="46847">MKTTRIKATWFLLLATQPTQYPLLSYKSVMPSPFVLSYSLKSSTSQPSEGALVSGRDIVFKSISPFAKGQFKDIGLEIVEDTNPSGEVPSTPEARLSFAVALCDDVAPLPIDLKTEGSYFPSSSVRIDTTSGRPFAWGGRGGSAIAGSTNTISFDESSEIASSLLVGDYLYVILSIEKPDSTEEESTSTVIERAPPVVLGSRSSESSGLGPGKNVVPQGTENKNAELRQVKIGWHPILGKFGRAIGKLLARKHQHWAVFVGGYYHELGADTNMKVVYQNGKFGDEQFDLEDVGYTTFNDQAIVNAGNIAIKQMDQDYGLINNNCQRFAINLLNIICQVGRKRLDTSYAPAQQVPGPEFKYNEETGQFELVEPPKVEKKDEEPPAVIVSTQLFESPYMVVGGELTDESVPLTEEEQKMVIEHAVHVMGGY</sequence>
<proteinExistence type="predicted"/>
<feature type="region of interest" description="Disordered" evidence="1">
    <location>
        <begin position="200"/>
        <end position="221"/>
    </location>
</feature>
<evidence type="ECO:0000313" key="2">
    <source>
        <dbReference type="EMBL" id="KAF4623584.1"/>
    </source>
</evidence>
<organism evidence="2 3">
    <name type="scientific">Agrocybe pediades</name>
    <dbReference type="NCBI Taxonomy" id="84607"/>
    <lineage>
        <taxon>Eukaryota</taxon>
        <taxon>Fungi</taxon>
        <taxon>Dikarya</taxon>
        <taxon>Basidiomycota</taxon>
        <taxon>Agaricomycotina</taxon>
        <taxon>Agaricomycetes</taxon>
        <taxon>Agaricomycetidae</taxon>
        <taxon>Agaricales</taxon>
        <taxon>Agaricineae</taxon>
        <taxon>Strophariaceae</taxon>
        <taxon>Agrocybe</taxon>
    </lineage>
</organism>
<protein>
    <recommendedName>
        <fullName evidence="4">PPPDE domain-containing protein</fullName>
    </recommendedName>
</protein>
<evidence type="ECO:0008006" key="4">
    <source>
        <dbReference type="Google" id="ProtNLM"/>
    </source>
</evidence>
<comment type="caution">
    <text evidence="2">The sequence shown here is derived from an EMBL/GenBank/DDBJ whole genome shotgun (WGS) entry which is preliminary data.</text>
</comment>
<evidence type="ECO:0000313" key="3">
    <source>
        <dbReference type="Proteomes" id="UP000521872"/>
    </source>
</evidence>
<evidence type="ECO:0000256" key="1">
    <source>
        <dbReference type="SAM" id="MobiDB-lite"/>
    </source>
</evidence>
<dbReference type="AlphaFoldDB" id="A0A8H4R4W1"/>
<keyword evidence="3" id="KW-1185">Reference proteome</keyword>
<reference evidence="2 3" key="1">
    <citation type="submission" date="2019-12" db="EMBL/GenBank/DDBJ databases">
        <authorList>
            <person name="Floudas D."/>
            <person name="Bentzer J."/>
            <person name="Ahren D."/>
            <person name="Johansson T."/>
            <person name="Persson P."/>
            <person name="Tunlid A."/>
        </authorList>
    </citation>
    <scope>NUCLEOTIDE SEQUENCE [LARGE SCALE GENOMIC DNA]</scope>
    <source>
        <strain evidence="2 3">CBS 102.39</strain>
    </source>
</reference>
<dbReference type="EMBL" id="JAACJL010000001">
    <property type="protein sequence ID" value="KAF4623584.1"/>
    <property type="molecule type" value="Genomic_DNA"/>
</dbReference>